<feature type="transmembrane region" description="Helical" evidence="8">
    <location>
        <begin position="38"/>
        <end position="57"/>
    </location>
</feature>
<protein>
    <submittedName>
        <fullName evidence="9">AEC family transporter</fullName>
    </submittedName>
</protein>
<dbReference type="Proteomes" id="UP001276902">
    <property type="component" value="Unassembled WGS sequence"/>
</dbReference>
<evidence type="ECO:0000256" key="4">
    <source>
        <dbReference type="ARBA" id="ARBA00022475"/>
    </source>
</evidence>
<sequence>MNETLIILINQVGIMFLLMMLGYIFFKIHLIDENGTRQFSDFVLYIANPVIILQSLMSEFSYERLINGVLAAIISAAVIGLGMLLTRLMFQNREKLCQFGIIFSNVGFLGIPLVKNVLGDECVFYISIFSAVMAIFLWTYGIYLVTGRKDLISLKKVLTNPCIIMLVIGVIFFCAQVRLPIVINSALDALADCNTGIVMIVLGSYLAQSDLKRILTDKRMYFVCLFRLIIIPLITLIILSVLPASLYDLKVTMIIGAATPSAAILAMFCQKFGGNSEFGIGVVGLSTVFSLCTMPLFVTLLNYI</sequence>
<feature type="transmembrane region" description="Helical" evidence="8">
    <location>
        <begin position="69"/>
        <end position="90"/>
    </location>
</feature>
<accession>A0AB35UK01</accession>
<dbReference type="GO" id="GO:0005886">
    <property type="term" value="C:plasma membrane"/>
    <property type="evidence" value="ECO:0007669"/>
    <property type="project" value="UniProtKB-SubCell"/>
</dbReference>
<organism evidence="9 10">
    <name type="scientific">Dielma fastidiosa</name>
    <dbReference type="NCBI Taxonomy" id="1034346"/>
    <lineage>
        <taxon>Bacteria</taxon>
        <taxon>Bacillati</taxon>
        <taxon>Bacillota</taxon>
        <taxon>Erysipelotrichia</taxon>
        <taxon>Erysipelotrichales</taxon>
        <taxon>Erysipelotrichaceae</taxon>
        <taxon>Dielma</taxon>
    </lineage>
</organism>
<dbReference type="InterPro" id="IPR038770">
    <property type="entry name" value="Na+/solute_symporter_sf"/>
</dbReference>
<feature type="transmembrane region" description="Helical" evidence="8">
    <location>
        <begin position="249"/>
        <end position="268"/>
    </location>
</feature>
<reference evidence="9" key="1">
    <citation type="submission" date="2022-03" db="EMBL/GenBank/DDBJ databases">
        <title>First case of bacteraemia caused by Dielma fastidiosa in a patient hospitalised with diverticulitis.</title>
        <authorList>
            <person name="Forman-Ankjaer B."/>
            <person name="Hvid-Jensen F."/>
            <person name="Kobel C.M."/>
            <person name="Greve T."/>
        </authorList>
    </citation>
    <scope>NUCLEOTIDE SEQUENCE</scope>
    <source>
        <strain evidence="9">AUH_DF_2021</strain>
    </source>
</reference>
<comment type="caution">
    <text evidence="9">The sequence shown here is derived from an EMBL/GenBank/DDBJ whole genome shotgun (WGS) entry which is preliminary data.</text>
</comment>
<feature type="transmembrane region" description="Helical" evidence="8">
    <location>
        <begin position="157"/>
        <end position="183"/>
    </location>
</feature>
<evidence type="ECO:0000256" key="1">
    <source>
        <dbReference type="ARBA" id="ARBA00004651"/>
    </source>
</evidence>
<feature type="transmembrane region" description="Helical" evidence="8">
    <location>
        <begin position="124"/>
        <end position="145"/>
    </location>
</feature>
<evidence type="ECO:0000256" key="2">
    <source>
        <dbReference type="ARBA" id="ARBA00010145"/>
    </source>
</evidence>
<dbReference type="Gene3D" id="1.20.1530.20">
    <property type="match status" value="1"/>
</dbReference>
<keyword evidence="5 8" id="KW-0812">Transmembrane</keyword>
<feature type="transmembrane region" description="Helical" evidence="8">
    <location>
        <begin position="280"/>
        <end position="301"/>
    </location>
</feature>
<evidence type="ECO:0000256" key="8">
    <source>
        <dbReference type="SAM" id="Phobius"/>
    </source>
</evidence>
<gene>
    <name evidence="9" type="ORF">MQE39_09745</name>
</gene>
<keyword evidence="3" id="KW-0813">Transport</keyword>
<evidence type="ECO:0000256" key="5">
    <source>
        <dbReference type="ARBA" id="ARBA00022692"/>
    </source>
</evidence>
<feature type="transmembrane region" description="Helical" evidence="8">
    <location>
        <begin position="220"/>
        <end position="243"/>
    </location>
</feature>
<proteinExistence type="inferred from homology"/>
<evidence type="ECO:0000256" key="6">
    <source>
        <dbReference type="ARBA" id="ARBA00022989"/>
    </source>
</evidence>
<dbReference type="GO" id="GO:0055085">
    <property type="term" value="P:transmembrane transport"/>
    <property type="evidence" value="ECO:0007669"/>
    <property type="project" value="InterPro"/>
</dbReference>
<evidence type="ECO:0000313" key="9">
    <source>
        <dbReference type="EMBL" id="MDY5168397.1"/>
    </source>
</evidence>
<dbReference type="AlphaFoldDB" id="A0AB35UK01"/>
<dbReference type="RefSeq" id="WP_276663792.1">
    <property type="nucleotide sequence ID" value="NZ_BAABZA010000007.1"/>
</dbReference>
<feature type="transmembrane region" description="Helical" evidence="8">
    <location>
        <begin position="6"/>
        <end position="26"/>
    </location>
</feature>
<comment type="similarity">
    <text evidence="2">Belongs to the auxin efflux carrier (TC 2.A.69) family.</text>
</comment>
<dbReference type="PANTHER" id="PTHR36838">
    <property type="entry name" value="AUXIN EFFLUX CARRIER FAMILY PROTEIN"/>
    <property type="match status" value="1"/>
</dbReference>
<evidence type="ECO:0000313" key="10">
    <source>
        <dbReference type="Proteomes" id="UP001276902"/>
    </source>
</evidence>
<dbReference type="InterPro" id="IPR004776">
    <property type="entry name" value="Mem_transp_PIN-like"/>
</dbReference>
<dbReference type="PANTHER" id="PTHR36838:SF1">
    <property type="entry name" value="SLR1864 PROTEIN"/>
    <property type="match status" value="1"/>
</dbReference>
<keyword evidence="6 8" id="KW-1133">Transmembrane helix</keyword>
<dbReference type="Pfam" id="PF03547">
    <property type="entry name" value="Mem_trans"/>
    <property type="match status" value="2"/>
</dbReference>
<comment type="subcellular location">
    <subcellularLocation>
        <location evidence="1">Cell membrane</location>
        <topology evidence="1">Multi-pass membrane protein</topology>
    </subcellularLocation>
</comment>
<evidence type="ECO:0000256" key="3">
    <source>
        <dbReference type="ARBA" id="ARBA00022448"/>
    </source>
</evidence>
<evidence type="ECO:0000256" key="7">
    <source>
        <dbReference type="ARBA" id="ARBA00023136"/>
    </source>
</evidence>
<keyword evidence="4" id="KW-1003">Cell membrane</keyword>
<feature type="transmembrane region" description="Helical" evidence="8">
    <location>
        <begin position="189"/>
        <end position="208"/>
    </location>
</feature>
<keyword evidence="7 8" id="KW-0472">Membrane</keyword>
<dbReference type="EMBL" id="JALDAW010000013">
    <property type="protein sequence ID" value="MDY5168397.1"/>
    <property type="molecule type" value="Genomic_DNA"/>
</dbReference>
<name>A0AB35UK01_9FIRM</name>
<feature type="transmembrane region" description="Helical" evidence="8">
    <location>
        <begin position="97"/>
        <end position="118"/>
    </location>
</feature>